<dbReference type="RefSeq" id="WP_111418825.1">
    <property type="nucleotide sequence ID" value="NZ_NPEX01000048.1"/>
</dbReference>
<dbReference type="Gene3D" id="3.30.450.20">
    <property type="entry name" value="PAS domain"/>
    <property type="match status" value="1"/>
</dbReference>
<feature type="coiled-coil region" evidence="10">
    <location>
        <begin position="259"/>
        <end position="286"/>
    </location>
</feature>
<dbReference type="CDD" id="cd06225">
    <property type="entry name" value="HAMP"/>
    <property type="match status" value="1"/>
</dbReference>
<evidence type="ECO:0000256" key="11">
    <source>
        <dbReference type="SAM" id="Phobius"/>
    </source>
</evidence>
<reference evidence="15 16" key="1">
    <citation type="submission" date="2017-07" db="EMBL/GenBank/DDBJ databases">
        <title>Draft Genome Sequences of Select Purple Nonsulfur Bacteria.</title>
        <authorList>
            <person name="Lasarre B."/>
            <person name="Mckinlay J.B."/>
        </authorList>
    </citation>
    <scope>NUCLEOTIDE SEQUENCE [LARGE SCALE GENOMIC DNA]</scope>
    <source>
        <strain evidence="15 16">DSM 5909</strain>
    </source>
</reference>
<evidence type="ECO:0000256" key="9">
    <source>
        <dbReference type="PROSITE-ProRule" id="PRU00284"/>
    </source>
</evidence>
<keyword evidence="6 11" id="KW-0472">Membrane</keyword>
<dbReference type="Gene3D" id="6.10.340.10">
    <property type="match status" value="1"/>
</dbReference>
<evidence type="ECO:0000259" key="13">
    <source>
        <dbReference type="PROSITE" id="PS50192"/>
    </source>
</evidence>
<dbReference type="PROSITE" id="PS50885">
    <property type="entry name" value="HAMP"/>
    <property type="match status" value="1"/>
</dbReference>
<keyword evidence="4 11" id="KW-0812">Transmembrane</keyword>
<dbReference type="SMART" id="SM00304">
    <property type="entry name" value="HAMP"/>
    <property type="match status" value="1"/>
</dbReference>
<feature type="transmembrane region" description="Helical" evidence="11">
    <location>
        <begin position="194"/>
        <end position="212"/>
    </location>
</feature>
<evidence type="ECO:0000256" key="5">
    <source>
        <dbReference type="ARBA" id="ARBA00022989"/>
    </source>
</evidence>
<feature type="domain" description="HAMP" evidence="14">
    <location>
        <begin position="213"/>
        <end position="266"/>
    </location>
</feature>
<keyword evidence="10" id="KW-0175">Coiled coil</keyword>
<evidence type="ECO:0000256" key="6">
    <source>
        <dbReference type="ARBA" id="ARBA00023136"/>
    </source>
</evidence>
<dbReference type="SUPFAM" id="SSF58104">
    <property type="entry name" value="Methyl-accepting chemotaxis protein (MCP) signaling domain"/>
    <property type="match status" value="1"/>
</dbReference>
<keyword evidence="3" id="KW-0997">Cell inner membrane</keyword>
<dbReference type="GO" id="GO:0005886">
    <property type="term" value="C:plasma membrane"/>
    <property type="evidence" value="ECO:0007669"/>
    <property type="project" value="UniProtKB-SubCell"/>
</dbReference>
<evidence type="ECO:0000313" key="15">
    <source>
        <dbReference type="EMBL" id="RAI44356.1"/>
    </source>
</evidence>
<sequence length="563" mass="59045">MTSLIRMTIGRKIYGLIGLAVIGLLGIVALDSRELASGLKEQKQLELKHLTDLAVGIAKDEHAAAEAGRITTEDAQMRAKSRIGALRYGNNDYFWINDMQPRMLMHPTQPQLVGKPLADFKDPSGNALFLGFVDIVRRQGAGVLAYQWPKPGADKPQPKISYVAGFAPWQWVIGTGVYVDELDAQIWTAVRNTLLVAALVLVITLALSVVMARSVTGPLRRITGAMKELAGGRLDVEVPGIGRRDEIGEMAEAVAVFKTNAVEHRRLAAEQEAAELRAEAQRKADMVRLADGFEATIGGIVGTVSSAATELEATATALTRTADTTLQMSTTVRAASGEASTNVQAVAAATNEMSSSVQEIGRQVQASSRIAEEAVSQAARTDARVAELAVQANRIGDVVKLITTIAEQTNLLALNATIEAARAGEAGKGFAVVANEVKMLATQTAKATGDIAAQIAGMQAATADSVSAIKEISGTIGHIAEIASAIAAAVEEQGAATAEISRNIQQAAHGTTQVSESITAVSRGAEETGAASGEVLSAAGRLAVESNQLRAEVERFLVSVRAA</sequence>
<evidence type="ECO:0000259" key="14">
    <source>
        <dbReference type="PROSITE" id="PS50885"/>
    </source>
</evidence>
<evidence type="ECO:0000256" key="2">
    <source>
        <dbReference type="ARBA" id="ARBA00022475"/>
    </source>
</evidence>
<proteinExistence type="inferred from homology"/>
<evidence type="ECO:0000256" key="8">
    <source>
        <dbReference type="ARBA" id="ARBA00029447"/>
    </source>
</evidence>
<accession>A0A327L1I6</accession>
<keyword evidence="2" id="KW-1003">Cell membrane</keyword>
<gene>
    <name evidence="15" type="ORF">CH341_09595</name>
</gene>
<dbReference type="PANTHER" id="PTHR32089:SF112">
    <property type="entry name" value="LYSOZYME-LIKE PROTEIN-RELATED"/>
    <property type="match status" value="1"/>
</dbReference>
<dbReference type="Pfam" id="PF00015">
    <property type="entry name" value="MCPsignal"/>
    <property type="match status" value="1"/>
</dbReference>
<dbReference type="Gene3D" id="1.10.287.950">
    <property type="entry name" value="Methyl-accepting chemotaxis protein"/>
    <property type="match status" value="1"/>
</dbReference>
<dbReference type="GO" id="GO:0007165">
    <property type="term" value="P:signal transduction"/>
    <property type="evidence" value="ECO:0007669"/>
    <property type="project" value="UniProtKB-KW"/>
</dbReference>
<feature type="domain" description="Methyl-accepting transducer" evidence="12">
    <location>
        <begin position="307"/>
        <end position="543"/>
    </location>
</feature>
<dbReference type="PROSITE" id="PS50192">
    <property type="entry name" value="T_SNARE"/>
    <property type="match status" value="1"/>
</dbReference>
<dbReference type="EMBL" id="NPEX01000048">
    <property type="protein sequence ID" value="RAI44356.1"/>
    <property type="molecule type" value="Genomic_DNA"/>
</dbReference>
<dbReference type="Pfam" id="PF17200">
    <property type="entry name" value="sCache_2"/>
    <property type="match status" value="1"/>
</dbReference>
<evidence type="ECO:0000256" key="3">
    <source>
        <dbReference type="ARBA" id="ARBA00022519"/>
    </source>
</evidence>
<protein>
    <submittedName>
        <fullName evidence="15">Chemotaxis protein</fullName>
    </submittedName>
</protein>
<evidence type="ECO:0000256" key="4">
    <source>
        <dbReference type="ARBA" id="ARBA00022692"/>
    </source>
</evidence>
<evidence type="ECO:0000256" key="10">
    <source>
        <dbReference type="SAM" id="Coils"/>
    </source>
</evidence>
<dbReference type="InterPro" id="IPR033480">
    <property type="entry name" value="sCache_2"/>
</dbReference>
<dbReference type="InterPro" id="IPR003660">
    <property type="entry name" value="HAMP_dom"/>
</dbReference>
<dbReference type="Proteomes" id="UP000249130">
    <property type="component" value="Unassembled WGS sequence"/>
</dbReference>
<evidence type="ECO:0000259" key="12">
    <source>
        <dbReference type="PROSITE" id="PS50111"/>
    </source>
</evidence>
<keyword evidence="7 9" id="KW-0807">Transducer</keyword>
<evidence type="ECO:0000313" key="16">
    <source>
        <dbReference type="Proteomes" id="UP000249130"/>
    </source>
</evidence>
<organism evidence="15 16">
    <name type="scientific">Rhodoplanes roseus</name>
    <dbReference type="NCBI Taxonomy" id="29409"/>
    <lineage>
        <taxon>Bacteria</taxon>
        <taxon>Pseudomonadati</taxon>
        <taxon>Pseudomonadota</taxon>
        <taxon>Alphaproteobacteria</taxon>
        <taxon>Hyphomicrobiales</taxon>
        <taxon>Nitrobacteraceae</taxon>
        <taxon>Rhodoplanes</taxon>
    </lineage>
</organism>
<dbReference type="InterPro" id="IPR000727">
    <property type="entry name" value="T_SNARE_dom"/>
</dbReference>
<comment type="similarity">
    <text evidence="8">Belongs to the methyl-accepting chemotaxis (MCP) protein family.</text>
</comment>
<feature type="transmembrane region" description="Helical" evidence="11">
    <location>
        <begin position="12"/>
        <end position="30"/>
    </location>
</feature>
<feature type="domain" description="T-SNARE coiled-coil homology" evidence="13">
    <location>
        <begin position="459"/>
        <end position="521"/>
    </location>
</feature>
<dbReference type="PANTHER" id="PTHR32089">
    <property type="entry name" value="METHYL-ACCEPTING CHEMOTAXIS PROTEIN MCPB"/>
    <property type="match status" value="1"/>
</dbReference>
<comment type="caution">
    <text evidence="15">The sequence shown here is derived from an EMBL/GenBank/DDBJ whole genome shotgun (WGS) entry which is preliminary data.</text>
</comment>
<dbReference type="SMART" id="SM00283">
    <property type="entry name" value="MA"/>
    <property type="match status" value="1"/>
</dbReference>
<dbReference type="InterPro" id="IPR004089">
    <property type="entry name" value="MCPsignal_dom"/>
</dbReference>
<dbReference type="AlphaFoldDB" id="A0A327L1I6"/>
<keyword evidence="5 11" id="KW-1133">Transmembrane helix</keyword>
<dbReference type="SMART" id="SM01049">
    <property type="entry name" value="Cache_2"/>
    <property type="match status" value="1"/>
</dbReference>
<evidence type="ECO:0000256" key="1">
    <source>
        <dbReference type="ARBA" id="ARBA00004429"/>
    </source>
</evidence>
<dbReference type="Pfam" id="PF00672">
    <property type="entry name" value="HAMP"/>
    <property type="match status" value="1"/>
</dbReference>
<name>A0A327L1I6_9BRAD</name>
<dbReference type="PROSITE" id="PS50111">
    <property type="entry name" value="CHEMOTAXIS_TRANSDUC_2"/>
    <property type="match status" value="1"/>
</dbReference>
<evidence type="ECO:0000256" key="7">
    <source>
        <dbReference type="ARBA" id="ARBA00023224"/>
    </source>
</evidence>
<keyword evidence="16" id="KW-1185">Reference proteome</keyword>
<dbReference type="OrthoDB" id="3378718at2"/>
<comment type="subcellular location">
    <subcellularLocation>
        <location evidence="1">Cell inner membrane</location>
        <topology evidence="1">Multi-pass membrane protein</topology>
    </subcellularLocation>
</comment>